<sequence>MPSLRASGRCTRDLTGSWDTERVQPRNDLDLVVPPGPGLRHGLVVPTAELEERFTRAGGPGGQGVNTTDSRVELWWDPSTSTALTSAQQQRAAAALTPHLVGGRVRVVAAEHRSQRRNRKAARERLAGLLREALAPPAPARRATRPTRGSQRRRLDAKRRRSQLKSGRARPTGDAG</sequence>
<dbReference type="Gene3D" id="3.30.160.20">
    <property type="match status" value="1"/>
</dbReference>
<reference evidence="5" key="1">
    <citation type="journal article" date="2019" name="Int. J. Syst. Evol. Microbiol.">
        <title>The Global Catalogue of Microorganisms (GCM) 10K type strain sequencing project: providing services to taxonomists for standard genome sequencing and annotation.</title>
        <authorList>
            <consortium name="The Broad Institute Genomics Platform"/>
            <consortium name="The Broad Institute Genome Sequencing Center for Infectious Disease"/>
            <person name="Wu L."/>
            <person name="Ma J."/>
        </authorList>
    </citation>
    <scope>NUCLEOTIDE SEQUENCE [LARGE SCALE GENOMIC DNA]</scope>
    <source>
        <strain evidence="5">CGMCC 1.5362</strain>
    </source>
</reference>
<comment type="similarity">
    <text evidence="1">Belongs to the prokaryotic/mitochondrial release factor family.</text>
</comment>
<feature type="compositionally biased region" description="Basic residues" evidence="2">
    <location>
        <begin position="142"/>
        <end position="163"/>
    </location>
</feature>
<evidence type="ECO:0000256" key="2">
    <source>
        <dbReference type="SAM" id="MobiDB-lite"/>
    </source>
</evidence>
<feature type="domain" description="Prokaryotic-type class I peptide chain release factors" evidence="3">
    <location>
        <begin position="44"/>
        <end position="168"/>
    </location>
</feature>
<comment type="caution">
    <text evidence="4">The sequence shown here is derived from an EMBL/GenBank/DDBJ whole genome shotgun (WGS) entry which is preliminary data.</text>
</comment>
<feature type="region of interest" description="Disordered" evidence="2">
    <location>
        <begin position="129"/>
        <end position="176"/>
    </location>
</feature>
<evidence type="ECO:0000256" key="1">
    <source>
        <dbReference type="ARBA" id="ARBA00010835"/>
    </source>
</evidence>
<feature type="region of interest" description="Disordered" evidence="2">
    <location>
        <begin position="1"/>
        <end position="22"/>
    </location>
</feature>
<dbReference type="Proteomes" id="UP000662111">
    <property type="component" value="Unassembled WGS sequence"/>
</dbReference>
<dbReference type="GO" id="GO:0016787">
    <property type="term" value="F:hydrolase activity"/>
    <property type="evidence" value="ECO:0007669"/>
    <property type="project" value="UniProtKB-KW"/>
</dbReference>
<proteinExistence type="inferred from homology"/>
<dbReference type="InterPro" id="IPR000352">
    <property type="entry name" value="Pep_chain_release_fac_I"/>
</dbReference>
<evidence type="ECO:0000313" key="5">
    <source>
        <dbReference type="Proteomes" id="UP000662111"/>
    </source>
</evidence>
<gene>
    <name evidence="4" type="ORF">GCM10011509_16130</name>
</gene>
<accession>A0ABQ2FAH4</accession>
<dbReference type="Pfam" id="PF00472">
    <property type="entry name" value="RF-1"/>
    <property type="match status" value="1"/>
</dbReference>
<keyword evidence="4" id="KW-0378">Hydrolase</keyword>
<dbReference type="PANTHER" id="PTHR47814:SF1">
    <property type="entry name" value="PEPTIDYL-TRNA HYDROLASE ARFB"/>
    <property type="match status" value="1"/>
</dbReference>
<dbReference type="NCBIfam" id="NF006718">
    <property type="entry name" value="PRK09256.1"/>
    <property type="match status" value="1"/>
</dbReference>
<evidence type="ECO:0000313" key="4">
    <source>
        <dbReference type="EMBL" id="GGK68510.1"/>
    </source>
</evidence>
<protein>
    <submittedName>
        <fullName evidence="4">Aminoacyl-tRNA hydrolase</fullName>
    </submittedName>
</protein>
<evidence type="ECO:0000259" key="3">
    <source>
        <dbReference type="Pfam" id="PF00472"/>
    </source>
</evidence>
<dbReference type="InterPro" id="IPR045853">
    <property type="entry name" value="Pep_chain_release_fac_I_sf"/>
</dbReference>
<dbReference type="EMBL" id="BMLB01000003">
    <property type="protein sequence ID" value="GGK68510.1"/>
    <property type="molecule type" value="Genomic_DNA"/>
</dbReference>
<organism evidence="4 5">
    <name type="scientific">Ornithinimicrobium pekingense</name>
    <dbReference type="NCBI Taxonomy" id="384677"/>
    <lineage>
        <taxon>Bacteria</taxon>
        <taxon>Bacillati</taxon>
        <taxon>Actinomycetota</taxon>
        <taxon>Actinomycetes</taxon>
        <taxon>Micrococcales</taxon>
        <taxon>Ornithinimicrobiaceae</taxon>
        <taxon>Ornithinimicrobium</taxon>
    </lineage>
</organism>
<dbReference type="PANTHER" id="PTHR47814">
    <property type="entry name" value="PEPTIDYL-TRNA HYDROLASE ARFB"/>
    <property type="match status" value="1"/>
</dbReference>
<keyword evidence="5" id="KW-1185">Reference proteome</keyword>
<name>A0ABQ2FAH4_9MICO</name>
<dbReference type="SUPFAM" id="SSF75620">
    <property type="entry name" value="Release factor"/>
    <property type="match status" value="1"/>
</dbReference>